<organism evidence="2 3">
    <name type="scientific">Lunasporangiospora selenospora</name>
    <dbReference type="NCBI Taxonomy" id="979761"/>
    <lineage>
        <taxon>Eukaryota</taxon>
        <taxon>Fungi</taxon>
        <taxon>Fungi incertae sedis</taxon>
        <taxon>Mucoromycota</taxon>
        <taxon>Mortierellomycotina</taxon>
        <taxon>Mortierellomycetes</taxon>
        <taxon>Mortierellales</taxon>
        <taxon>Mortierellaceae</taxon>
        <taxon>Lunasporangiospora</taxon>
    </lineage>
</organism>
<gene>
    <name evidence="2" type="ORF">BGW38_008654</name>
</gene>
<protein>
    <submittedName>
        <fullName evidence="2">Uncharacterized protein</fullName>
    </submittedName>
</protein>
<comment type="caution">
    <text evidence="2">The sequence shown here is derived from an EMBL/GenBank/DDBJ whole genome shotgun (WGS) entry which is preliminary data.</text>
</comment>
<accession>A0A9P6FKZ9</accession>
<sequence>MRVPTPVPAVKNKKSRKSLRSRDSTTPDSDQDTAEESPDRESSVYQPSEIFTSLPPEIRQMEEQVQKLLRIANEAGVDKQRHQRFQQLWQRDDTQEPVESLFIGDDLTPNMIVEADKFEEDIGSDQSDTHPDDEKAALAQDALAWGEDQNEIWENYRRVVHPPTAHSCRPNSITRERDHDPVENAGESDERLVKQVFKEIEQGGPIYTAWSDGVPEHELKHSVREMVYQERNIHRSVNYNRKGP</sequence>
<feature type="compositionally biased region" description="Basic and acidic residues" evidence="1">
    <location>
        <begin position="174"/>
        <end position="188"/>
    </location>
</feature>
<keyword evidence="3" id="KW-1185">Reference proteome</keyword>
<dbReference type="EMBL" id="JAABOA010006010">
    <property type="protein sequence ID" value="KAF9571324.1"/>
    <property type="molecule type" value="Genomic_DNA"/>
</dbReference>
<feature type="region of interest" description="Disordered" evidence="1">
    <location>
        <begin position="1"/>
        <end position="57"/>
    </location>
</feature>
<reference evidence="2" key="1">
    <citation type="journal article" date="2020" name="Fungal Divers.">
        <title>Resolving the Mortierellaceae phylogeny through synthesis of multi-gene phylogenetics and phylogenomics.</title>
        <authorList>
            <person name="Vandepol N."/>
            <person name="Liber J."/>
            <person name="Desiro A."/>
            <person name="Na H."/>
            <person name="Kennedy M."/>
            <person name="Barry K."/>
            <person name="Grigoriev I.V."/>
            <person name="Miller A.N."/>
            <person name="O'Donnell K."/>
            <person name="Stajich J.E."/>
            <person name="Bonito G."/>
        </authorList>
    </citation>
    <scope>NUCLEOTIDE SEQUENCE</scope>
    <source>
        <strain evidence="2">KOD1015</strain>
    </source>
</reference>
<dbReference type="AlphaFoldDB" id="A0A9P6FKZ9"/>
<evidence type="ECO:0000256" key="1">
    <source>
        <dbReference type="SAM" id="MobiDB-lite"/>
    </source>
</evidence>
<proteinExistence type="predicted"/>
<name>A0A9P6FKZ9_9FUNG</name>
<evidence type="ECO:0000313" key="2">
    <source>
        <dbReference type="EMBL" id="KAF9571324.1"/>
    </source>
</evidence>
<feature type="region of interest" description="Disordered" evidence="1">
    <location>
        <begin position="167"/>
        <end position="188"/>
    </location>
</feature>
<evidence type="ECO:0000313" key="3">
    <source>
        <dbReference type="Proteomes" id="UP000780801"/>
    </source>
</evidence>
<dbReference type="Proteomes" id="UP000780801">
    <property type="component" value="Unassembled WGS sequence"/>
</dbReference>